<dbReference type="InterPro" id="IPR045380">
    <property type="entry name" value="LD_TPept_scaffold_dom"/>
</dbReference>
<dbReference type="GO" id="GO:0004180">
    <property type="term" value="F:carboxypeptidase activity"/>
    <property type="evidence" value="ECO:0007669"/>
    <property type="project" value="UniProtKB-ARBA"/>
</dbReference>
<protein>
    <submittedName>
        <fullName evidence="10">Murein L,D-transpeptidase YcbB/YkuD</fullName>
    </submittedName>
</protein>
<keyword evidence="5 7" id="KW-0573">Peptidoglycan synthesis</keyword>
<evidence type="ECO:0000256" key="7">
    <source>
        <dbReference type="PROSITE-ProRule" id="PRU01373"/>
    </source>
</evidence>
<dbReference type="RefSeq" id="WP_072834507.1">
    <property type="nucleotide sequence ID" value="NZ_FQUU01000004.1"/>
</dbReference>
<dbReference type="PROSITE" id="PS51257">
    <property type="entry name" value="PROKAR_LIPOPROTEIN"/>
    <property type="match status" value="1"/>
</dbReference>
<dbReference type="PROSITE" id="PS52029">
    <property type="entry name" value="LD_TPASE"/>
    <property type="match status" value="1"/>
</dbReference>
<dbReference type="PANTHER" id="PTHR41533">
    <property type="entry name" value="L,D-TRANSPEPTIDASE HI_1667-RELATED"/>
    <property type="match status" value="1"/>
</dbReference>
<name>A0A1M4WZQ1_9BACT</name>
<evidence type="ECO:0000256" key="4">
    <source>
        <dbReference type="ARBA" id="ARBA00022960"/>
    </source>
</evidence>
<dbReference type="Gene3D" id="2.40.440.10">
    <property type="entry name" value="L,D-transpeptidase catalytic domain-like"/>
    <property type="match status" value="1"/>
</dbReference>
<reference evidence="10 11" key="1">
    <citation type="submission" date="2016-11" db="EMBL/GenBank/DDBJ databases">
        <authorList>
            <person name="Jaros S."/>
            <person name="Januszkiewicz K."/>
            <person name="Wedrychowicz H."/>
        </authorList>
    </citation>
    <scope>NUCLEOTIDE SEQUENCE [LARGE SCALE GENOMIC DNA]</scope>
    <source>
        <strain evidence="10 11">DSM 18119</strain>
    </source>
</reference>
<dbReference type="PANTHER" id="PTHR41533:SF2">
    <property type="entry name" value="BLR7131 PROTEIN"/>
    <property type="match status" value="1"/>
</dbReference>
<keyword evidence="8" id="KW-0812">Transmembrane</keyword>
<evidence type="ECO:0000256" key="5">
    <source>
        <dbReference type="ARBA" id="ARBA00022984"/>
    </source>
</evidence>
<evidence type="ECO:0000256" key="3">
    <source>
        <dbReference type="ARBA" id="ARBA00022679"/>
    </source>
</evidence>
<dbReference type="InterPro" id="IPR052905">
    <property type="entry name" value="LD-transpeptidase_YkuD-like"/>
</dbReference>
<evidence type="ECO:0000256" key="1">
    <source>
        <dbReference type="ARBA" id="ARBA00004752"/>
    </source>
</evidence>
<evidence type="ECO:0000256" key="8">
    <source>
        <dbReference type="SAM" id="Phobius"/>
    </source>
</evidence>
<evidence type="ECO:0000256" key="6">
    <source>
        <dbReference type="ARBA" id="ARBA00023316"/>
    </source>
</evidence>
<feature type="domain" description="L,D-TPase catalytic" evidence="9">
    <location>
        <begin position="327"/>
        <end position="499"/>
    </location>
</feature>
<comment type="pathway">
    <text evidence="1 7">Cell wall biogenesis; peptidoglycan biosynthesis.</text>
</comment>
<sequence length="562" mass="64388">MIKPKCDLSFTGIIGIFLLLTICFISACNDHHVTIKEKKIVAKPEDINLSAEDIIEGTLKDVLHNGKQIEDSFQLKNASILQHIYNEFSFQPIWSRKGSFLNNGDSLFRLMDSAQNYGLFSSDYYYTKLSSLKNQLKHDTSAQVKLDAAKWAYSDLLLTSAFVQIVKDLSKGRLLPDSLLATDSLLTPQFFSSQLKEFSRNNIDSFTAQLEPASPEYNKLKKGLRRFLTKAHFKNYTIIKPKDSLLFPELVYKRLSEDDSSLLDNPAPDSASIARAIKKYQKKKGLKVDGKVSGLLVEKLNDTDKERFIRIAITLDKYKMLQPLPQQYIWVNIPSYYLQVIDSDTVVLKSKVVVGKPETKTPLITSAITDLITYPKWHIPESIIKKDILPGLKKDPGYTIRKGYSLFDEDGNEIDPYKVTWAKFKEGIPYSVVQGSGDENALGVMKFNFPNKYSVYLHDTNQRYLFGKSKRALSHGCVRVQAWQELTNFILRNDSLNSTKFVPVDSVNNWLALKEKHLIPVRKKIPLYIRYFTCDVVKDDVVFYEDVYGDDRRIREKIFSNK</sequence>
<keyword evidence="8" id="KW-1133">Transmembrane helix</keyword>
<evidence type="ECO:0000313" key="10">
    <source>
        <dbReference type="EMBL" id="SHE86728.1"/>
    </source>
</evidence>
<dbReference type="SUPFAM" id="SSF141523">
    <property type="entry name" value="L,D-transpeptidase catalytic domain-like"/>
    <property type="match status" value="1"/>
</dbReference>
<keyword evidence="11" id="KW-1185">Reference proteome</keyword>
<accession>A0A1M4WZQ1</accession>
<dbReference type="EMBL" id="FQUU01000004">
    <property type="protein sequence ID" value="SHE86728.1"/>
    <property type="molecule type" value="Genomic_DNA"/>
</dbReference>
<dbReference type="InterPro" id="IPR005490">
    <property type="entry name" value="LD_TPept_cat_dom"/>
</dbReference>
<dbReference type="UniPathway" id="UPA00219"/>
<dbReference type="CDD" id="cd16913">
    <property type="entry name" value="YkuD_like"/>
    <property type="match status" value="1"/>
</dbReference>
<comment type="similarity">
    <text evidence="2">Belongs to the YkuD family.</text>
</comment>
<proteinExistence type="inferred from homology"/>
<keyword evidence="6 7" id="KW-0961">Cell wall biogenesis/degradation</keyword>
<feature type="active site" description="Nucleophile" evidence="7">
    <location>
        <position position="477"/>
    </location>
</feature>
<evidence type="ECO:0000259" key="9">
    <source>
        <dbReference type="PROSITE" id="PS52029"/>
    </source>
</evidence>
<dbReference type="GO" id="GO:0071555">
    <property type="term" value="P:cell wall organization"/>
    <property type="evidence" value="ECO:0007669"/>
    <property type="project" value="UniProtKB-UniRule"/>
</dbReference>
<dbReference type="Pfam" id="PF03734">
    <property type="entry name" value="YkuD"/>
    <property type="match status" value="1"/>
</dbReference>
<keyword evidence="4 7" id="KW-0133">Cell shape</keyword>
<organism evidence="10 11">
    <name type="scientific">Flavisolibacter ginsengisoli DSM 18119</name>
    <dbReference type="NCBI Taxonomy" id="1121884"/>
    <lineage>
        <taxon>Bacteria</taxon>
        <taxon>Pseudomonadati</taxon>
        <taxon>Bacteroidota</taxon>
        <taxon>Chitinophagia</taxon>
        <taxon>Chitinophagales</taxon>
        <taxon>Chitinophagaceae</taxon>
        <taxon>Flavisolibacter</taxon>
    </lineage>
</organism>
<dbReference type="STRING" id="1121884.SAMN02745131_01282"/>
<dbReference type="InterPro" id="IPR038063">
    <property type="entry name" value="Transpep_catalytic_dom"/>
</dbReference>
<dbReference type="OrthoDB" id="9778545at2"/>
<keyword evidence="3" id="KW-0808">Transferase</keyword>
<dbReference type="GO" id="GO:0016740">
    <property type="term" value="F:transferase activity"/>
    <property type="evidence" value="ECO:0007669"/>
    <property type="project" value="UniProtKB-KW"/>
</dbReference>
<dbReference type="AlphaFoldDB" id="A0A1M4WZQ1"/>
<feature type="transmembrane region" description="Helical" evidence="8">
    <location>
        <begin position="7"/>
        <end position="27"/>
    </location>
</feature>
<dbReference type="Proteomes" id="UP000184048">
    <property type="component" value="Unassembled WGS sequence"/>
</dbReference>
<evidence type="ECO:0000313" key="11">
    <source>
        <dbReference type="Proteomes" id="UP000184048"/>
    </source>
</evidence>
<gene>
    <name evidence="10" type="ORF">SAMN02745131_01282</name>
</gene>
<evidence type="ECO:0000256" key="2">
    <source>
        <dbReference type="ARBA" id="ARBA00005992"/>
    </source>
</evidence>
<dbReference type="GO" id="GO:0009252">
    <property type="term" value="P:peptidoglycan biosynthetic process"/>
    <property type="evidence" value="ECO:0007669"/>
    <property type="project" value="UniProtKB-UniPathway"/>
</dbReference>
<keyword evidence="8" id="KW-0472">Membrane</keyword>
<feature type="active site" description="Proton donor/acceptor" evidence="7">
    <location>
        <position position="458"/>
    </location>
</feature>
<dbReference type="Pfam" id="PF20142">
    <property type="entry name" value="Scaffold"/>
    <property type="match status" value="1"/>
</dbReference>
<dbReference type="GO" id="GO:0008360">
    <property type="term" value="P:regulation of cell shape"/>
    <property type="evidence" value="ECO:0007669"/>
    <property type="project" value="UniProtKB-UniRule"/>
</dbReference>